<keyword evidence="9" id="KW-0342">GTP-binding</keyword>
<dbReference type="InterPro" id="IPR050105">
    <property type="entry name" value="MoCo_biosynth_MoaA/MoaC"/>
</dbReference>
<dbReference type="SUPFAM" id="SSF102114">
    <property type="entry name" value="Radical SAM enzymes"/>
    <property type="match status" value="1"/>
</dbReference>
<dbReference type="InterPro" id="IPR000385">
    <property type="entry name" value="MoaA_NifB_PqqE_Fe-S-bd_CS"/>
</dbReference>
<dbReference type="CDD" id="cd21117">
    <property type="entry name" value="Twitch_MoaA"/>
    <property type="match status" value="1"/>
</dbReference>
<protein>
    <recommendedName>
        <fullName evidence="2">GTP 3',8-cyclase</fullName>
        <ecNumber evidence="2">4.1.99.22</ecNumber>
    </recommendedName>
</protein>
<accession>A0A1W1BIZ8</accession>
<keyword evidence="3" id="KW-0004">4Fe-4S</keyword>
<dbReference type="InterPro" id="IPR006638">
    <property type="entry name" value="Elp3/MiaA/NifB-like_rSAM"/>
</dbReference>
<name>A0A1W1BIZ8_9ZZZZ</name>
<keyword evidence="6" id="KW-0547">Nucleotide-binding</keyword>
<dbReference type="SFLD" id="SFLDG01386">
    <property type="entry name" value="main_SPASM_domain-containing"/>
    <property type="match status" value="1"/>
</dbReference>
<dbReference type="SMART" id="SM00729">
    <property type="entry name" value="Elp3"/>
    <property type="match status" value="1"/>
</dbReference>
<evidence type="ECO:0000256" key="9">
    <source>
        <dbReference type="ARBA" id="ARBA00023134"/>
    </source>
</evidence>
<evidence type="ECO:0000256" key="8">
    <source>
        <dbReference type="ARBA" id="ARBA00023014"/>
    </source>
</evidence>
<dbReference type="PROSITE" id="PS01305">
    <property type="entry name" value="MOAA_NIFB_PQQE"/>
    <property type="match status" value="1"/>
</dbReference>
<proteinExistence type="inferred from homology"/>
<dbReference type="SFLD" id="SFLDS00029">
    <property type="entry name" value="Radical_SAM"/>
    <property type="match status" value="1"/>
</dbReference>
<comment type="catalytic activity">
    <reaction evidence="12">
        <text>GTP + AH2 + S-adenosyl-L-methionine = (8S)-3',8-cyclo-7,8-dihydroguanosine 5'-triphosphate + 5'-deoxyadenosine + L-methionine + A + H(+)</text>
        <dbReference type="Rhea" id="RHEA:49576"/>
        <dbReference type="ChEBI" id="CHEBI:13193"/>
        <dbReference type="ChEBI" id="CHEBI:15378"/>
        <dbReference type="ChEBI" id="CHEBI:17319"/>
        <dbReference type="ChEBI" id="CHEBI:17499"/>
        <dbReference type="ChEBI" id="CHEBI:37565"/>
        <dbReference type="ChEBI" id="CHEBI:57844"/>
        <dbReference type="ChEBI" id="CHEBI:59789"/>
        <dbReference type="ChEBI" id="CHEBI:131766"/>
        <dbReference type="EC" id="4.1.99.22"/>
    </reaction>
</comment>
<dbReference type="InterPro" id="IPR013785">
    <property type="entry name" value="Aldolase_TIM"/>
</dbReference>
<feature type="region of interest" description="Disordered" evidence="13">
    <location>
        <begin position="305"/>
        <end position="325"/>
    </location>
</feature>
<dbReference type="EMBL" id="FPHG01000018">
    <property type="protein sequence ID" value="SFV53483.1"/>
    <property type="molecule type" value="Genomic_DNA"/>
</dbReference>
<evidence type="ECO:0000256" key="10">
    <source>
        <dbReference type="ARBA" id="ARBA00023150"/>
    </source>
</evidence>
<dbReference type="AlphaFoldDB" id="A0A1W1BIZ8"/>
<dbReference type="GO" id="GO:0061799">
    <property type="term" value="F:cyclic pyranopterin monophosphate synthase activity"/>
    <property type="evidence" value="ECO:0007669"/>
    <property type="project" value="TreeGrafter"/>
</dbReference>
<keyword evidence="8" id="KW-0411">Iron-sulfur</keyword>
<dbReference type="EC" id="4.1.99.22" evidence="2"/>
<evidence type="ECO:0000313" key="15">
    <source>
        <dbReference type="EMBL" id="SFV53483.1"/>
    </source>
</evidence>
<dbReference type="InterPro" id="IPR013483">
    <property type="entry name" value="MoaA"/>
</dbReference>
<evidence type="ECO:0000256" key="2">
    <source>
        <dbReference type="ARBA" id="ARBA00012167"/>
    </source>
</evidence>
<dbReference type="GO" id="GO:0061798">
    <property type="term" value="F:GTP 3',8'-cyclase activity"/>
    <property type="evidence" value="ECO:0007669"/>
    <property type="project" value="UniProtKB-EC"/>
</dbReference>
<evidence type="ECO:0000259" key="14">
    <source>
        <dbReference type="PROSITE" id="PS51918"/>
    </source>
</evidence>
<dbReference type="SFLD" id="SFLDG01067">
    <property type="entry name" value="SPASM/twitch_domain_containing"/>
    <property type="match status" value="1"/>
</dbReference>
<dbReference type="Gene3D" id="3.20.20.70">
    <property type="entry name" value="Aldolase class I"/>
    <property type="match status" value="1"/>
</dbReference>
<dbReference type="PANTHER" id="PTHR22960:SF0">
    <property type="entry name" value="MOLYBDENUM COFACTOR BIOSYNTHESIS PROTEIN 1"/>
    <property type="match status" value="1"/>
</dbReference>
<dbReference type="HAMAP" id="MF_01225_B">
    <property type="entry name" value="MoaA_B"/>
    <property type="match status" value="1"/>
</dbReference>
<dbReference type="InterPro" id="IPR007197">
    <property type="entry name" value="rSAM"/>
</dbReference>
<dbReference type="GO" id="GO:0005525">
    <property type="term" value="F:GTP binding"/>
    <property type="evidence" value="ECO:0007669"/>
    <property type="project" value="UniProtKB-KW"/>
</dbReference>
<keyword evidence="7" id="KW-0408">Iron</keyword>
<dbReference type="GO" id="GO:0046872">
    <property type="term" value="F:metal ion binding"/>
    <property type="evidence" value="ECO:0007669"/>
    <property type="project" value="UniProtKB-KW"/>
</dbReference>
<dbReference type="GO" id="GO:0006777">
    <property type="term" value="P:Mo-molybdopterin cofactor biosynthetic process"/>
    <property type="evidence" value="ECO:0007669"/>
    <property type="project" value="UniProtKB-KW"/>
</dbReference>
<keyword evidence="5" id="KW-0479">Metal-binding</keyword>
<dbReference type="PROSITE" id="PS51918">
    <property type="entry name" value="RADICAL_SAM"/>
    <property type="match status" value="1"/>
</dbReference>
<reference evidence="15" key="1">
    <citation type="submission" date="2016-10" db="EMBL/GenBank/DDBJ databases">
        <authorList>
            <person name="de Groot N.N."/>
        </authorList>
    </citation>
    <scope>NUCLEOTIDE SEQUENCE</scope>
</reference>
<evidence type="ECO:0000256" key="6">
    <source>
        <dbReference type="ARBA" id="ARBA00022741"/>
    </source>
</evidence>
<evidence type="ECO:0000256" key="1">
    <source>
        <dbReference type="ARBA" id="ARBA00001966"/>
    </source>
</evidence>
<sequence length="325" mass="37113">MLIDGHGRKVDYLRVSVTERCNFRCQYCMPEKPFSWVPKENLLSFEELFVFIKVAIDEGITKIRLTGGEPLLREDLDKFIEMIHNYKPDIDLALTTNAYLLEATAQRLKDAGLKRLNISLDSLKPEVAHQIAQKDVLEKVLRGIDKALEVGLGVKINMVPLKGINDSEILDIIAYCRERNLKVRFIEYMENRHAVESLRGMHGKEILEKVKEGHTIRALGREGASPSFNYMLDEEYEFGLIDPHKHDFCESCNRIRLTAEGNLIPCLYFDEALSIAKFVKEGDIVGASEVLATVLRDKPKENRWMDESVDSSEDISQRAFYETGG</sequence>
<dbReference type="GO" id="GO:0051539">
    <property type="term" value="F:4 iron, 4 sulfur cluster binding"/>
    <property type="evidence" value="ECO:0007669"/>
    <property type="project" value="UniProtKB-KW"/>
</dbReference>
<dbReference type="UniPathway" id="UPA00344"/>
<keyword evidence="11" id="KW-0456">Lyase</keyword>
<keyword evidence="4" id="KW-0949">S-adenosyl-L-methionine</keyword>
<evidence type="ECO:0000256" key="5">
    <source>
        <dbReference type="ARBA" id="ARBA00022723"/>
    </source>
</evidence>
<comment type="cofactor">
    <cofactor evidence="1">
        <name>[4Fe-4S] cluster</name>
        <dbReference type="ChEBI" id="CHEBI:49883"/>
    </cofactor>
</comment>
<dbReference type="InterPro" id="IPR040064">
    <property type="entry name" value="MoaA-like"/>
</dbReference>
<dbReference type="InterPro" id="IPR010505">
    <property type="entry name" value="MoaA_twitch"/>
</dbReference>
<evidence type="ECO:0000256" key="3">
    <source>
        <dbReference type="ARBA" id="ARBA00022485"/>
    </source>
</evidence>
<dbReference type="CDD" id="cd01335">
    <property type="entry name" value="Radical_SAM"/>
    <property type="match status" value="1"/>
</dbReference>
<evidence type="ECO:0000256" key="7">
    <source>
        <dbReference type="ARBA" id="ARBA00023004"/>
    </source>
</evidence>
<feature type="domain" description="Radical SAM core" evidence="14">
    <location>
        <begin position="5"/>
        <end position="227"/>
    </location>
</feature>
<gene>
    <name evidence="15" type="ORF">MNB_SV-9-892</name>
</gene>
<evidence type="ECO:0000256" key="4">
    <source>
        <dbReference type="ARBA" id="ARBA00022691"/>
    </source>
</evidence>
<evidence type="ECO:0000256" key="11">
    <source>
        <dbReference type="ARBA" id="ARBA00023239"/>
    </source>
</evidence>
<evidence type="ECO:0000256" key="12">
    <source>
        <dbReference type="ARBA" id="ARBA00048697"/>
    </source>
</evidence>
<dbReference type="NCBIfam" id="TIGR02666">
    <property type="entry name" value="moaA"/>
    <property type="match status" value="1"/>
</dbReference>
<dbReference type="SFLD" id="SFLDG01383">
    <property type="entry name" value="cyclic_pyranopterin_phosphate"/>
    <property type="match status" value="1"/>
</dbReference>
<dbReference type="PANTHER" id="PTHR22960">
    <property type="entry name" value="MOLYBDOPTERIN COFACTOR SYNTHESIS PROTEIN A"/>
    <property type="match status" value="1"/>
</dbReference>
<dbReference type="Pfam" id="PF04055">
    <property type="entry name" value="Radical_SAM"/>
    <property type="match status" value="1"/>
</dbReference>
<organism evidence="15">
    <name type="scientific">hydrothermal vent metagenome</name>
    <dbReference type="NCBI Taxonomy" id="652676"/>
    <lineage>
        <taxon>unclassified sequences</taxon>
        <taxon>metagenomes</taxon>
        <taxon>ecological metagenomes</taxon>
    </lineage>
</organism>
<dbReference type="Pfam" id="PF06463">
    <property type="entry name" value="Mob_synth_C"/>
    <property type="match status" value="1"/>
</dbReference>
<keyword evidence="10" id="KW-0501">Molybdenum cofactor biosynthesis</keyword>
<dbReference type="InterPro" id="IPR058240">
    <property type="entry name" value="rSAM_sf"/>
</dbReference>
<evidence type="ECO:0000256" key="13">
    <source>
        <dbReference type="SAM" id="MobiDB-lite"/>
    </source>
</evidence>